<evidence type="ECO:0000256" key="2">
    <source>
        <dbReference type="ARBA" id="ARBA00010944"/>
    </source>
</evidence>
<comment type="pathway">
    <text evidence="1 6">Carbohydrate biosynthesis; dTDP-L-rhamnose biosynthesis.</text>
</comment>
<dbReference type="GO" id="GO:0019305">
    <property type="term" value="P:dTDP-rhamnose biosynthetic process"/>
    <property type="evidence" value="ECO:0007669"/>
    <property type="project" value="UniProtKB-UniPathway"/>
</dbReference>
<dbReference type="UniPathway" id="UPA00124"/>
<keyword evidence="6 8" id="KW-0560">Oxidoreductase</keyword>
<dbReference type="CDD" id="cd05254">
    <property type="entry name" value="dTDP_HR_like_SDR_e"/>
    <property type="match status" value="1"/>
</dbReference>
<organism evidence="8 9">
    <name type="scientific">Glacieibacterium frigidum</name>
    <dbReference type="NCBI Taxonomy" id="2593303"/>
    <lineage>
        <taxon>Bacteria</taxon>
        <taxon>Pseudomonadati</taxon>
        <taxon>Pseudomonadota</taxon>
        <taxon>Alphaproteobacteria</taxon>
        <taxon>Sphingomonadales</taxon>
        <taxon>Sphingosinicellaceae</taxon>
        <taxon>Glacieibacterium</taxon>
    </lineage>
</organism>
<evidence type="ECO:0000313" key="9">
    <source>
        <dbReference type="Proteomes" id="UP000317894"/>
    </source>
</evidence>
<evidence type="ECO:0000256" key="3">
    <source>
        <dbReference type="ARBA" id="ARBA00012929"/>
    </source>
</evidence>
<dbReference type="Pfam" id="PF04321">
    <property type="entry name" value="RmlD_sub_bind"/>
    <property type="match status" value="1"/>
</dbReference>
<dbReference type="Gene3D" id="3.40.50.720">
    <property type="entry name" value="NAD(P)-binding Rossmann-like Domain"/>
    <property type="match status" value="1"/>
</dbReference>
<comment type="catalytic activity">
    <reaction evidence="5 6">
        <text>dTDP-beta-L-rhamnose + NADP(+) = dTDP-4-dehydro-beta-L-rhamnose + NADPH + H(+)</text>
        <dbReference type="Rhea" id="RHEA:21796"/>
        <dbReference type="ChEBI" id="CHEBI:15378"/>
        <dbReference type="ChEBI" id="CHEBI:57510"/>
        <dbReference type="ChEBI" id="CHEBI:57783"/>
        <dbReference type="ChEBI" id="CHEBI:58349"/>
        <dbReference type="ChEBI" id="CHEBI:62830"/>
        <dbReference type="EC" id="1.1.1.133"/>
    </reaction>
</comment>
<dbReference type="Proteomes" id="UP000317894">
    <property type="component" value="Unassembled WGS sequence"/>
</dbReference>
<proteinExistence type="inferred from homology"/>
<dbReference type="Gene3D" id="3.90.25.10">
    <property type="entry name" value="UDP-galactose 4-epimerase, domain 1"/>
    <property type="match status" value="1"/>
</dbReference>
<reference evidence="8 9" key="1">
    <citation type="submission" date="2019-07" db="EMBL/GenBank/DDBJ databases">
        <title>Novel species isolated from glacier.</title>
        <authorList>
            <person name="Liu Q."/>
            <person name="Xin Y.-H."/>
        </authorList>
    </citation>
    <scope>NUCLEOTIDE SEQUENCE [LARGE SCALE GENOMIC DNA]</scope>
    <source>
        <strain evidence="8 9">LB1R16</strain>
    </source>
</reference>
<evidence type="ECO:0000259" key="7">
    <source>
        <dbReference type="Pfam" id="PF04321"/>
    </source>
</evidence>
<dbReference type="InterPro" id="IPR029903">
    <property type="entry name" value="RmlD-like-bd"/>
</dbReference>
<gene>
    <name evidence="8" type="primary">rfbD</name>
    <name evidence="8" type="ORF">FMM06_07480</name>
</gene>
<evidence type="ECO:0000313" key="8">
    <source>
        <dbReference type="EMBL" id="TRW17954.1"/>
    </source>
</evidence>
<comment type="similarity">
    <text evidence="2 6">Belongs to the dTDP-4-dehydrorhamnose reductase family.</text>
</comment>
<comment type="cofactor">
    <cofactor evidence="6">
        <name>Mg(2+)</name>
        <dbReference type="ChEBI" id="CHEBI:18420"/>
    </cofactor>
    <text evidence="6">Binds 1 Mg(2+) ion per monomer.</text>
</comment>
<protein>
    <recommendedName>
        <fullName evidence="4 6">dTDP-4-dehydrorhamnose reductase</fullName>
        <ecNumber evidence="3 6">1.1.1.133</ecNumber>
    </recommendedName>
</protein>
<keyword evidence="6" id="KW-0521">NADP</keyword>
<dbReference type="EMBL" id="VJWA01000001">
    <property type="protein sequence ID" value="TRW17954.1"/>
    <property type="molecule type" value="Genomic_DNA"/>
</dbReference>
<dbReference type="EC" id="1.1.1.133" evidence="3 6"/>
<dbReference type="RefSeq" id="WP_144236648.1">
    <property type="nucleotide sequence ID" value="NZ_VJWA01000001.1"/>
</dbReference>
<keyword evidence="9" id="KW-1185">Reference proteome</keyword>
<dbReference type="SUPFAM" id="SSF51735">
    <property type="entry name" value="NAD(P)-binding Rossmann-fold domains"/>
    <property type="match status" value="1"/>
</dbReference>
<dbReference type="GO" id="GO:0005829">
    <property type="term" value="C:cytosol"/>
    <property type="evidence" value="ECO:0007669"/>
    <property type="project" value="TreeGrafter"/>
</dbReference>
<dbReference type="OrthoDB" id="9803892at2"/>
<dbReference type="InterPro" id="IPR005913">
    <property type="entry name" value="dTDP_dehydrorham_reduct"/>
</dbReference>
<dbReference type="InterPro" id="IPR036291">
    <property type="entry name" value="NAD(P)-bd_dom_sf"/>
</dbReference>
<sequence length="286" mass="30074">MIALIAGSGGQLGRALQATAPAGVTVIAPAEAEFDITDADAVASVVADARPTLIINAAAYTAVDKAEADEAAARRVNVNAVGLLAAAARTAHAAFAHVSTDFVFDGTAHTPYLPDAAPNPVSAYGRTKADGEAAAVEFHGHPLIVRTAWVYAANGANFVRTMLRLMAERAEVRVVADQIGTPTHVPTLARTIWALTAKGSTGLWHATDAGVASWYDFAVAIHDEALAAGVLVRPCRVLPIRTADYPTPARRPSYGVLDKTATWNSIGPARHWRDELRDCIKEIARG</sequence>
<evidence type="ECO:0000256" key="4">
    <source>
        <dbReference type="ARBA" id="ARBA00017099"/>
    </source>
</evidence>
<comment type="function">
    <text evidence="6">Catalyzes the reduction of dTDP-6-deoxy-L-lyxo-4-hexulose to yield dTDP-L-rhamnose.</text>
</comment>
<feature type="domain" description="RmlD-like substrate binding" evidence="7">
    <location>
        <begin position="3"/>
        <end position="283"/>
    </location>
</feature>
<name>A0A552UIB0_9SPHN</name>
<comment type="caution">
    <text evidence="8">The sequence shown here is derived from an EMBL/GenBank/DDBJ whole genome shotgun (WGS) entry which is preliminary data.</text>
</comment>
<dbReference type="NCBIfam" id="TIGR01214">
    <property type="entry name" value="rmlD"/>
    <property type="match status" value="1"/>
</dbReference>
<evidence type="ECO:0000256" key="1">
    <source>
        <dbReference type="ARBA" id="ARBA00004781"/>
    </source>
</evidence>
<dbReference type="PANTHER" id="PTHR10491:SF4">
    <property type="entry name" value="METHIONINE ADENOSYLTRANSFERASE 2 SUBUNIT BETA"/>
    <property type="match status" value="1"/>
</dbReference>
<dbReference type="PANTHER" id="PTHR10491">
    <property type="entry name" value="DTDP-4-DEHYDRORHAMNOSE REDUCTASE"/>
    <property type="match status" value="1"/>
</dbReference>
<evidence type="ECO:0000256" key="5">
    <source>
        <dbReference type="ARBA" id="ARBA00048200"/>
    </source>
</evidence>
<evidence type="ECO:0000256" key="6">
    <source>
        <dbReference type="RuleBase" id="RU364082"/>
    </source>
</evidence>
<accession>A0A552UIB0</accession>
<dbReference type="GO" id="GO:0008831">
    <property type="term" value="F:dTDP-4-dehydrorhamnose reductase activity"/>
    <property type="evidence" value="ECO:0007669"/>
    <property type="project" value="UniProtKB-EC"/>
</dbReference>
<dbReference type="AlphaFoldDB" id="A0A552UIB0"/>